<dbReference type="RefSeq" id="WP_094095655.1">
    <property type="nucleotide sequence ID" value="NZ_BMHF01000007.1"/>
</dbReference>
<evidence type="ECO:0000313" key="2">
    <source>
        <dbReference type="Proteomes" id="UP000609323"/>
    </source>
</evidence>
<comment type="caution">
    <text evidence="1">The sequence shown here is derived from an EMBL/GenBank/DDBJ whole genome shotgun (WGS) entry which is preliminary data.</text>
</comment>
<sequence length="192" mass="21564">MSVNTCKFKPVPGITASILRTIAEEMLPFYQAVAASESFAREWSRSIVRADLSAMRKLLDTAAPSAGKQGLGTNGIGYFMTFGFPKEDVYYTNGTTIPPGNVRFTFQTGTHRQIAKAVIPFYRELICNRPYAQTLAKAIRRKDRRAAAYMVRSLIGTKALRSVEIESSGITLTFKYRSTKWIYQNLLILEPF</sequence>
<dbReference type="Proteomes" id="UP000609323">
    <property type="component" value="Unassembled WGS sequence"/>
</dbReference>
<organism evidence="1 2">
    <name type="scientific">Paenibacillus physcomitrellae</name>
    <dbReference type="NCBI Taxonomy" id="1619311"/>
    <lineage>
        <taxon>Bacteria</taxon>
        <taxon>Bacillati</taxon>
        <taxon>Bacillota</taxon>
        <taxon>Bacilli</taxon>
        <taxon>Bacillales</taxon>
        <taxon>Paenibacillaceae</taxon>
        <taxon>Paenibacillus</taxon>
    </lineage>
</organism>
<keyword evidence="2" id="KW-1185">Reference proteome</keyword>
<proteinExistence type="predicted"/>
<gene>
    <name evidence="1" type="ORF">GCM10010917_22780</name>
</gene>
<evidence type="ECO:0000313" key="1">
    <source>
        <dbReference type="EMBL" id="GGA37078.1"/>
    </source>
</evidence>
<dbReference type="EMBL" id="BMHF01000007">
    <property type="protein sequence ID" value="GGA37078.1"/>
    <property type="molecule type" value="Genomic_DNA"/>
</dbReference>
<accession>A0ABQ1G5J4</accession>
<protein>
    <submittedName>
        <fullName evidence="1">Uncharacterized protein</fullName>
    </submittedName>
</protein>
<reference evidence="2" key="1">
    <citation type="journal article" date="2019" name="Int. J. Syst. Evol. Microbiol.">
        <title>The Global Catalogue of Microorganisms (GCM) 10K type strain sequencing project: providing services to taxonomists for standard genome sequencing and annotation.</title>
        <authorList>
            <consortium name="The Broad Institute Genomics Platform"/>
            <consortium name="The Broad Institute Genome Sequencing Center for Infectious Disease"/>
            <person name="Wu L."/>
            <person name="Ma J."/>
        </authorList>
    </citation>
    <scope>NUCLEOTIDE SEQUENCE [LARGE SCALE GENOMIC DNA]</scope>
    <source>
        <strain evidence="2">CGMCC 1.15044</strain>
    </source>
</reference>
<name>A0ABQ1G5J4_9BACL</name>